<gene>
    <name evidence="1" type="ORF">METZ01_LOCUS262172</name>
</gene>
<feature type="non-terminal residue" evidence="1">
    <location>
        <position position="116"/>
    </location>
</feature>
<dbReference type="CDD" id="cd11304">
    <property type="entry name" value="Cadherin_repeat"/>
    <property type="match status" value="1"/>
</dbReference>
<evidence type="ECO:0000313" key="1">
    <source>
        <dbReference type="EMBL" id="SVC09318.1"/>
    </source>
</evidence>
<evidence type="ECO:0008006" key="2">
    <source>
        <dbReference type="Google" id="ProtNLM"/>
    </source>
</evidence>
<dbReference type="SUPFAM" id="SSF49313">
    <property type="entry name" value="Cadherin-like"/>
    <property type="match status" value="1"/>
</dbReference>
<dbReference type="Gene3D" id="2.60.40.60">
    <property type="entry name" value="Cadherins"/>
    <property type="match status" value="1"/>
</dbReference>
<dbReference type="GO" id="GO:0016020">
    <property type="term" value="C:membrane"/>
    <property type="evidence" value="ECO:0007669"/>
    <property type="project" value="InterPro"/>
</dbReference>
<sequence>MKKFTLLIGLLAIVGCGNEDGVISEPPVISNSAPIIINLPSEIEVDELQLSVISVSAIDPDGDYLRYLLTGDDPGYFNISGSGEITFREIPIYEIKNLYSINVNVSDNIDTTSQAI</sequence>
<organism evidence="1">
    <name type="scientific">marine metagenome</name>
    <dbReference type="NCBI Taxonomy" id="408172"/>
    <lineage>
        <taxon>unclassified sequences</taxon>
        <taxon>metagenomes</taxon>
        <taxon>ecological metagenomes</taxon>
    </lineage>
</organism>
<dbReference type="InterPro" id="IPR015919">
    <property type="entry name" value="Cadherin-like_sf"/>
</dbReference>
<dbReference type="EMBL" id="UINC01073153">
    <property type="protein sequence ID" value="SVC09318.1"/>
    <property type="molecule type" value="Genomic_DNA"/>
</dbReference>
<name>A0A382JC56_9ZZZZ</name>
<dbReference type="PROSITE" id="PS51257">
    <property type="entry name" value="PROKAR_LIPOPROTEIN"/>
    <property type="match status" value="1"/>
</dbReference>
<accession>A0A382JC56</accession>
<dbReference type="AlphaFoldDB" id="A0A382JC56"/>
<proteinExistence type="predicted"/>
<dbReference type="GO" id="GO:0005509">
    <property type="term" value="F:calcium ion binding"/>
    <property type="evidence" value="ECO:0007669"/>
    <property type="project" value="InterPro"/>
</dbReference>
<protein>
    <recommendedName>
        <fullName evidence="2">Cadherin domain-containing protein</fullName>
    </recommendedName>
</protein>
<reference evidence="1" key="1">
    <citation type="submission" date="2018-05" db="EMBL/GenBank/DDBJ databases">
        <authorList>
            <person name="Lanie J.A."/>
            <person name="Ng W.-L."/>
            <person name="Kazmierczak K.M."/>
            <person name="Andrzejewski T.M."/>
            <person name="Davidsen T.M."/>
            <person name="Wayne K.J."/>
            <person name="Tettelin H."/>
            <person name="Glass J.I."/>
            <person name="Rusch D."/>
            <person name="Podicherti R."/>
            <person name="Tsui H.-C.T."/>
            <person name="Winkler M.E."/>
        </authorList>
    </citation>
    <scope>NUCLEOTIDE SEQUENCE</scope>
</reference>